<organism evidence="3 4">
    <name type="scientific">Penicilliopsis zonata CBS 506.65</name>
    <dbReference type="NCBI Taxonomy" id="1073090"/>
    <lineage>
        <taxon>Eukaryota</taxon>
        <taxon>Fungi</taxon>
        <taxon>Dikarya</taxon>
        <taxon>Ascomycota</taxon>
        <taxon>Pezizomycotina</taxon>
        <taxon>Eurotiomycetes</taxon>
        <taxon>Eurotiomycetidae</taxon>
        <taxon>Eurotiales</taxon>
        <taxon>Aspergillaceae</taxon>
        <taxon>Penicilliopsis</taxon>
    </lineage>
</organism>
<sequence length="357" mass="40484">MSTRFAYLKGCKRGVLEELASEADLYTSKKDHPTIEKLAIALLEHFDLHENTYKRDERFTEIYSRPTGGALPKTPGRRSPVKRSPVKKEPRSTESPLTSKTPRSTRLTRSQTAETEESESTSEESEVEASLAVEVKSPPTRQVIDEPALPPSPKDVTDAIDQRTQVVRKSISEKWEEFRVVEHVHSLRSKLSSVKAIESLVVYIEGLTLLYDLIPLRYMGTFPGVPQLHIPQYPVKFFDMFVMLDSTFWAPFSLWLVTSVFLPMAFAYFFNISLNAAQTRDRPYAVQQRLDFDPLMFNISKALIAYLVYGTHFTLFGLFGHLSIERVNMAVLGQWPGMLIGASIGVVGTLYEAILRR</sequence>
<keyword evidence="2" id="KW-0472">Membrane</keyword>
<evidence type="ECO:0000256" key="2">
    <source>
        <dbReference type="SAM" id="Phobius"/>
    </source>
</evidence>
<dbReference type="PANTHER" id="PTHR41807">
    <property type="entry name" value="GLUTATHIONE TRANSFERASE 3"/>
    <property type="match status" value="1"/>
</dbReference>
<dbReference type="GeneID" id="34611249"/>
<keyword evidence="2" id="KW-1133">Transmembrane helix</keyword>
<dbReference type="InterPro" id="IPR038872">
    <property type="entry name" value="Put_GTT3"/>
</dbReference>
<accession>A0A1L9SIH1</accession>
<evidence type="ECO:0000313" key="4">
    <source>
        <dbReference type="Proteomes" id="UP000184188"/>
    </source>
</evidence>
<gene>
    <name evidence="3" type="ORF">ASPZODRAFT_141795</name>
</gene>
<feature type="compositionally biased region" description="Polar residues" evidence="1">
    <location>
        <begin position="93"/>
        <end position="111"/>
    </location>
</feature>
<evidence type="ECO:0000256" key="1">
    <source>
        <dbReference type="SAM" id="MobiDB-lite"/>
    </source>
</evidence>
<feature type="region of interest" description="Disordered" evidence="1">
    <location>
        <begin position="64"/>
        <end position="156"/>
    </location>
</feature>
<reference evidence="4" key="1">
    <citation type="journal article" date="2017" name="Genome Biol.">
        <title>Comparative genomics reveals high biological diversity and specific adaptations in the industrially and medically important fungal genus Aspergillus.</title>
        <authorList>
            <person name="de Vries R.P."/>
            <person name="Riley R."/>
            <person name="Wiebenga A."/>
            <person name="Aguilar-Osorio G."/>
            <person name="Amillis S."/>
            <person name="Uchima C.A."/>
            <person name="Anderluh G."/>
            <person name="Asadollahi M."/>
            <person name="Askin M."/>
            <person name="Barry K."/>
            <person name="Battaglia E."/>
            <person name="Bayram O."/>
            <person name="Benocci T."/>
            <person name="Braus-Stromeyer S.A."/>
            <person name="Caldana C."/>
            <person name="Canovas D."/>
            <person name="Cerqueira G.C."/>
            <person name="Chen F."/>
            <person name="Chen W."/>
            <person name="Choi C."/>
            <person name="Clum A."/>
            <person name="Dos Santos R.A."/>
            <person name="Damasio A.R."/>
            <person name="Diallinas G."/>
            <person name="Emri T."/>
            <person name="Fekete E."/>
            <person name="Flipphi M."/>
            <person name="Freyberg S."/>
            <person name="Gallo A."/>
            <person name="Gournas C."/>
            <person name="Habgood R."/>
            <person name="Hainaut M."/>
            <person name="Harispe M.L."/>
            <person name="Henrissat B."/>
            <person name="Hilden K.S."/>
            <person name="Hope R."/>
            <person name="Hossain A."/>
            <person name="Karabika E."/>
            <person name="Karaffa L."/>
            <person name="Karanyi Z."/>
            <person name="Krasevec N."/>
            <person name="Kuo A."/>
            <person name="Kusch H."/>
            <person name="LaButti K."/>
            <person name="Lagendijk E.L."/>
            <person name="Lapidus A."/>
            <person name="Levasseur A."/>
            <person name="Lindquist E."/>
            <person name="Lipzen A."/>
            <person name="Logrieco A.F."/>
            <person name="MacCabe A."/>
            <person name="Maekelae M.R."/>
            <person name="Malavazi I."/>
            <person name="Melin P."/>
            <person name="Meyer V."/>
            <person name="Mielnichuk N."/>
            <person name="Miskei M."/>
            <person name="Molnar A.P."/>
            <person name="Mule G."/>
            <person name="Ngan C.Y."/>
            <person name="Orejas M."/>
            <person name="Orosz E."/>
            <person name="Ouedraogo J.P."/>
            <person name="Overkamp K.M."/>
            <person name="Park H.-S."/>
            <person name="Perrone G."/>
            <person name="Piumi F."/>
            <person name="Punt P.J."/>
            <person name="Ram A.F."/>
            <person name="Ramon A."/>
            <person name="Rauscher S."/>
            <person name="Record E."/>
            <person name="Riano-Pachon D.M."/>
            <person name="Robert V."/>
            <person name="Roehrig J."/>
            <person name="Ruller R."/>
            <person name="Salamov A."/>
            <person name="Salih N.S."/>
            <person name="Samson R.A."/>
            <person name="Sandor E."/>
            <person name="Sanguinetti M."/>
            <person name="Schuetze T."/>
            <person name="Sepcic K."/>
            <person name="Shelest E."/>
            <person name="Sherlock G."/>
            <person name="Sophianopoulou V."/>
            <person name="Squina F.M."/>
            <person name="Sun H."/>
            <person name="Susca A."/>
            <person name="Todd R.B."/>
            <person name="Tsang A."/>
            <person name="Unkles S.E."/>
            <person name="van de Wiele N."/>
            <person name="van Rossen-Uffink D."/>
            <person name="Oliveira J.V."/>
            <person name="Vesth T.C."/>
            <person name="Visser J."/>
            <person name="Yu J.-H."/>
            <person name="Zhou M."/>
            <person name="Andersen M.R."/>
            <person name="Archer D.B."/>
            <person name="Baker S.E."/>
            <person name="Benoit I."/>
            <person name="Brakhage A.A."/>
            <person name="Braus G.H."/>
            <person name="Fischer R."/>
            <person name="Frisvad J.C."/>
            <person name="Goldman G.H."/>
            <person name="Houbraken J."/>
            <person name="Oakley B."/>
            <person name="Pocsi I."/>
            <person name="Scazzocchio C."/>
            <person name="Seiboth B."/>
            <person name="vanKuyk P.A."/>
            <person name="Wortman J."/>
            <person name="Dyer P.S."/>
            <person name="Grigoriev I.V."/>
        </authorList>
    </citation>
    <scope>NUCLEOTIDE SEQUENCE [LARGE SCALE GENOMIC DNA]</scope>
    <source>
        <strain evidence="4">CBS 506.65</strain>
    </source>
</reference>
<evidence type="ECO:0000313" key="3">
    <source>
        <dbReference type="EMBL" id="OJJ47030.1"/>
    </source>
</evidence>
<dbReference type="AlphaFoldDB" id="A0A1L9SIH1"/>
<protein>
    <submittedName>
        <fullName evidence="3">Uncharacterized protein</fullName>
    </submittedName>
</protein>
<keyword evidence="2" id="KW-0812">Transmembrane</keyword>
<feature type="transmembrane region" description="Helical" evidence="2">
    <location>
        <begin position="248"/>
        <end position="270"/>
    </location>
</feature>
<feature type="compositionally biased region" description="Basic residues" evidence="1">
    <location>
        <begin position="75"/>
        <end position="85"/>
    </location>
</feature>
<dbReference type="GO" id="GO:0016020">
    <property type="term" value="C:membrane"/>
    <property type="evidence" value="ECO:0007669"/>
    <property type="project" value="TreeGrafter"/>
</dbReference>
<name>A0A1L9SIH1_9EURO</name>
<feature type="transmembrane region" description="Helical" evidence="2">
    <location>
        <begin position="303"/>
        <end position="324"/>
    </location>
</feature>
<keyword evidence="4" id="KW-1185">Reference proteome</keyword>
<dbReference type="OrthoDB" id="4034134at2759"/>
<dbReference type="RefSeq" id="XP_022581540.1">
    <property type="nucleotide sequence ID" value="XM_022724784.1"/>
</dbReference>
<proteinExistence type="predicted"/>
<dbReference type="PANTHER" id="PTHR41807:SF1">
    <property type="entry name" value="GLUTATHIONE TRANSFERASE 3"/>
    <property type="match status" value="1"/>
</dbReference>
<feature type="transmembrane region" description="Helical" evidence="2">
    <location>
        <begin position="336"/>
        <end position="355"/>
    </location>
</feature>
<dbReference type="STRING" id="1073090.A0A1L9SIH1"/>
<dbReference type="Proteomes" id="UP000184188">
    <property type="component" value="Unassembled WGS sequence"/>
</dbReference>
<dbReference type="EMBL" id="KV878341">
    <property type="protein sequence ID" value="OJJ47030.1"/>
    <property type="molecule type" value="Genomic_DNA"/>
</dbReference>
<feature type="compositionally biased region" description="Acidic residues" evidence="1">
    <location>
        <begin position="114"/>
        <end position="127"/>
    </location>
</feature>
<dbReference type="VEuPathDB" id="FungiDB:ASPZODRAFT_141795"/>